<dbReference type="EMBL" id="CP002349">
    <property type="protein sequence ID" value="ADR21499.1"/>
    <property type="molecule type" value="Genomic_DNA"/>
</dbReference>
<organism evidence="1 2">
    <name type="scientific">Marivirga tractuosa (strain ATCC 23168 / DSM 4126 / NBRC 15989 / NCIMB 1408 / VKM B-1430 / H-43)</name>
    <name type="common">Microscilla tractuosa</name>
    <name type="synonym">Flexibacter tractuosus</name>
    <dbReference type="NCBI Taxonomy" id="643867"/>
    <lineage>
        <taxon>Bacteria</taxon>
        <taxon>Pseudomonadati</taxon>
        <taxon>Bacteroidota</taxon>
        <taxon>Cytophagia</taxon>
        <taxon>Cytophagales</taxon>
        <taxon>Marivirgaceae</taxon>
        <taxon>Marivirga</taxon>
    </lineage>
</organism>
<keyword evidence="2" id="KW-1185">Reference proteome</keyword>
<reference evidence="1 2" key="1">
    <citation type="journal article" date="2011" name="Stand. Genomic Sci.">
        <title>Complete genome sequence of Marivirga tractuosa type strain (H-43).</title>
        <authorList>
            <person name="Pagani I."/>
            <person name="Chertkov O."/>
            <person name="Lapidus A."/>
            <person name="Lucas S."/>
            <person name="Del Rio T.G."/>
            <person name="Tice H."/>
            <person name="Copeland A."/>
            <person name="Cheng J.F."/>
            <person name="Nolan M."/>
            <person name="Saunders E."/>
            <person name="Pitluck S."/>
            <person name="Held B."/>
            <person name="Goodwin L."/>
            <person name="Liolios K."/>
            <person name="Ovchinikova G."/>
            <person name="Ivanova N."/>
            <person name="Mavromatis K."/>
            <person name="Pati A."/>
            <person name="Chen A."/>
            <person name="Palaniappan K."/>
            <person name="Land M."/>
            <person name="Hauser L."/>
            <person name="Jeffries C.D."/>
            <person name="Detter J.C."/>
            <person name="Han C."/>
            <person name="Tapia R."/>
            <person name="Ngatchou-Djao O.D."/>
            <person name="Rohde M."/>
            <person name="Goker M."/>
            <person name="Spring S."/>
            <person name="Sikorski J."/>
            <person name="Woyke T."/>
            <person name="Bristow J."/>
            <person name="Eisen J.A."/>
            <person name="Markowitz V."/>
            <person name="Hugenholtz P."/>
            <person name="Klenk H.P."/>
            <person name="Kyrpides N.C."/>
        </authorList>
    </citation>
    <scope>NUCLEOTIDE SEQUENCE [LARGE SCALE GENOMIC DNA]</scope>
    <source>
        <strain evidence="2">ATCC 23168 / DSM 4126 / NBRC 15989 / NCIMB 1408 / VKM B-1430 / H-43</strain>
    </source>
</reference>
<dbReference type="RefSeq" id="WP_013453646.1">
    <property type="nucleotide sequence ID" value="NC_014759.1"/>
</dbReference>
<dbReference type="HOGENOM" id="CLU_1007636_0_0_10"/>
<dbReference type="Proteomes" id="UP000008720">
    <property type="component" value="Chromosome"/>
</dbReference>
<evidence type="ECO:0000313" key="1">
    <source>
        <dbReference type="EMBL" id="ADR21499.1"/>
    </source>
</evidence>
<dbReference type="OrthoDB" id="928829at2"/>
<evidence type="ECO:0000313" key="2">
    <source>
        <dbReference type="Proteomes" id="UP000008720"/>
    </source>
</evidence>
<dbReference type="AlphaFoldDB" id="E4TNR2"/>
<proteinExistence type="predicted"/>
<accession>E4TNR2</accession>
<name>E4TNR2_MARTH</name>
<sequence length="276" mass="32803">MHNQNRGEEESQRKLQQENELKKLKLRAEFGAKFMEDHQEESELPAEIESQFLDYVQKFEEAAAKKEVKKVKEVLGNPSFKKLEELSETQLEQELDKILEFMNLHNLQLDAIYEVADNEIYRFITEELMEEEINIIEVPGMNTCFIYEEFHPNHAEDLNRESEDFLKMLLKQDFEFINFHCADRLIYNEKEIPLDQFIEKATELLESHQEIILPEVDVQKVEINEDKAKVSCSIQFESISEKTDTQQQKIEAEIFHYLEYGFWNLNQVKIPELGFI</sequence>
<gene>
    <name evidence="1" type="ordered locus">Ftrac_1509</name>
</gene>
<protein>
    <submittedName>
        <fullName evidence="1">Uncharacterized protein</fullName>
    </submittedName>
</protein>
<dbReference type="KEGG" id="mtt:Ftrac_1509"/>